<dbReference type="Gene3D" id="3.30.160.60">
    <property type="entry name" value="Classic Zinc Finger"/>
    <property type="match status" value="3"/>
</dbReference>
<dbReference type="PANTHER" id="PTHR24403">
    <property type="entry name" value="ZINC FINGER PROTEIN"/>
    <property type="match status" value="1"/>
</dbReference>
<keyword evidence="9" id="KW-1185">Reference proteome</keyword>
<dbReference type="InterPro" id="IPR050688">
    <property type="entry name" value="Zinc_finger/UBP_domain"/>
</dbReference>
<evidence type="ECO:0000313" key="8">
    <source>
        <dbReference type="EMBL" id="CCD16929.1"/>
    </source>
</evidence>
<dbReference type="PROSITE" id="PS00028">
    <property type="entry name" value="ZINC_FINGER_C2H2_1"/>
    <property type="match status" value="5"/>
</dbReference>
<dbReference type="AlphaFoldDB" id="F9WHY4"/>
<feature type="domain" description="C2H2-type" evidence="7">
    <location>
        <begin position="148"/>
        <end position="176"/>
    </location>
</feature>
<proteinExistence type="predicted"/>
<keyword evidence="4" id="KW-0862">Zinc</keyword>
<gene>
    <name evidence="8" type="ORF">TCIL3000_0_18110</name>
</gene>
<dbReference type="GO" id="GO:0010468">
    <property type="term" value="P:regulation of gene expression"/>
    <property type="evidence" value="ECO:0007669"/>
    <property type="project" value="TreeGrafter"/>
</dbReference>
<keyword evidence="3 5" id="KW-0863">Zinc-finger</keyword>
<evidence type="ECO:0000259" key="7">
    <source>
        <dbReference type="PROSITE" id="PS50157"/>
    </source>
</evidence>
<evidence type="ECO:0000256" key="4">
    <source>
        <dbReference type="ARBA" id="ARBA00022833"/>
    </source>
</evidence>
<dbReference type="PROSITE" id="PS50157">
    <property type="entry name" value="ZINC_FINGER_C2H2_2"/>
    <property type="match status" value="3"/>
</dbReference>
<evidence type="ECO:0000256" key="6">
    <source>
        <dbReference type="SAM" id="MobiDB-lite"/>
    </source>
</evidence>
<dbReference type="EMBL" id="CAEQ01002498">
    <property type="protein sequence ID" value="CCD16929.1"/>
    <property type="molecule type" value="Genomic_DNA"/>
</dbReference>
<protein>
    <submittedName>
        <fullName evidence="8">WGS project CAEQ00000000 data, annotated contig 705</fullName>
    </submittedName>
</protein>
<dbReference type="VEuPathDB" id="TriTrypDB:TcIL3000_0_18110"/>
<dbReference type="PANTHER" id="PTHR24403:SF67">
    <property type="entry name" value="FI01116P-RELATED"/>
    <property type="match status" value="1"/>
</dbReference>
<reference evidence="8 9" key="2">
    <citation type="journal article" date="2012" name="Proc. Natl. Acad. Sci. U.S.A.">
        <title>Antigenic diversity is generated by distinct evolutionary mechanisms in African trypanosome species.</title>
        <authorList>
            <person name="Jackson A.P."/>
            <person name="Berry A."/>
            <person name="Aslett M."/>
            <person name="Allison H.C."/>
            <person name="Burton P."/>
            <person name="Vavrova-Anderson J."/>
            <person name="Brown R."/>
            <person name="Browne H."/>
            <person name="Corton N."/>
            <person name="Hauser H."/>
            <person name="Gamble J."/>
            <person name="Gilderthorp R."/>
            <person name="Marcello L."/>
            <person name="McQuillan J."/>
            <person name="Otto T.D."/>
            <person name="Quail M.A."/>
            <person name="Sanders M.J."/>
            <person name="van Tonder A."/>
            <person name="Ginger M.L."/>
            <person name="Field M.C."/>
            <person name="Barry J.D."/>
            <person name="Hertz-Fowler C."/>
            <person name="Berriman M."/>
        </authorList>
    </citation>
    <scope>NUCLEOTIDE SEQUENCE [LARGE SCALE GENOMIC DNA]</scope>
    <source>
        <strain evidence="8 9">IL3000</strain>
    </source>
</reference>
<evidence type="ECO:0000313" key="9">
    <source>
        <dbReference type="Proteomes" id="UP000000702"/>
    </source>
</evidence>
<name>F9WHY4_TRYCI</name>
<dbReference type="InterPro" id="IPR013087">
    <property type="entry name" value="Znf_C2H2_type"/>
</dbReference>
<reference evidence="9" key="1">
    <citation type="submission" date="2011-07" db="EMBL/GenBank/DDBJ databases">
        <title>Divergent evolution of antigenic variation in African trypanosomes.</title>
        <authorList>
            <person name="Jackson A.P."/>
            <person name="Berry A."/>
            <person name="Allison H.C."/>
            <person name="Burton P."/>
            <person name="Anderson J."/>
            <person name="Aslett M."/>
            <person name="Brown R."/>
            <person name="Corton N."/>
            <person name="Harris D."/>
            <person name="Hauser H."/>
            <person name="Gamble J."/>
            <person name="Gilderthorp R."/>
            <person name="McQuillan J."/>
            <person name="Quail M.A."/>
            <person name="Sanders M."/>
            <person name="Van Tonder A."/>
            <person name="Ginger M.L."/>
            <person name="Donelson J.E."/>
            <person name="Field M.C."/>
            <person name="Barry J.D."/>
            <person name="Berriman M."/>
            <person name="Hertz-Fowler C."/>
        </authorList>
    </citation>
    <scope>NUCLEOTIDE SEQUENCE [LARGE SCALE GENOMIC DNA]</scope>
    <source>
        <strain evidence="9">IL3000</strain>
    </source>
</reference>
<accession>F9WHY4</accession>
<feature type="domain" description="C2H2-type" evidence="7">
    <location>
        <begin position="108"/>
        <end position="136"/>
    </location>
</feature>
<keyword evidence="2" id="KW-0677">Repeat</keyword>
<evidence type="ECO:0000256" key="1">
    <source>
        <dbReference type="ARBA" id="ARBA00022723"/>
    </source>
</evidence>
<feature type="compositionally biased region" description="Basic and acidic residues" evidence="6">
    <location>
        <begin position="1"/>
        <end position="24"/>
    </location>
</feature>
<dbReference type="SMART" id="SM00355">
    <property type="entry name" value="ZnF_C2H2"/>
    <property type="match status" value="7"/>
</dbReference>
<dbReference type="Proteomes" id="UP000000702">
    <property type="component" value="Unassembled WGS sequence"/>
</dbReference>
<keyword evidence="1" id="KW-0479">Metal-binding</keyword>
<evidence type="ECO:0000256" key="2">
    <source>
        <dbReference type="ARBA" id="ARBA00022737"/>
    </source>
</evidence>
<evidence type="ECO:0000256" key="3">
    <source>
        <dbReference type="ARBA" id="ARBA00022771"/>
    </source>
</evidence>
<organism evidence="8 9">
    <name type="scientific">Trypanosoma congolense (strain IL3000)</name>
    <dbReference type="NCBI Taxonomy" id="1068625"/>
    <lineage>
        <taxon>Eukaryota</taxon>
        <taxon>Discoba</taxon>
        <taxon>Euglenozoa</taxon>
        <taxon>Kinetoplastea</taxon>
        <taxon>Metakinetoplastina</taxon>
        <taxon>Trypanosomatida</taxon>
        <taxon>Trypanosomatidae</taxon>
        <taxon>Trypanosoma</taxon>
        <taxon>Nannomonas</taxon>
    </lineage>
</organism>
<feature type="region of interest" description="Disordered" evidence="6">
    <location>
        <begin position="1"/>
        <end position="33"/>
    </location>
</feature>
<evidence type="ECO:0000256" key="5">
    <source>
        <dbReference type="PROSITE-ProRule" id="PRU00042"/>
    </source>
</evidence>
<dbReference type="GO" id="GO:0008270">
    <property type="term" value="F:zinc ion binding"/>
    <property type="evidence" value="ECO:0007669"/>
    <property type="project" value="UniProtKB-KW"/>
</dbReference>
<comment type="caution">
    <text evidence="8">The sequence shown here is derived from an EMBL/GenBank/DDBJ whole genome shotgun (WGS) entry which is preliminary data.</text>
</comment>
<dbReference type="GO" id="GO:0005634">
    <property type="term" value="C:nucleus"/>
    <property type="evidence" value="ECO:0007669"/>
    <property type="project" value="TreeGrafter"/>
</dbReference>
<sequence>MRAPEMARREDEQRMQTDKQKEQTKAVGPVPPGFPCPHPLCKKTHAFHEEMNDHIRDDHEDKQKPGVDFMMFVCPFCLSHCETYKRMIEHMQHDHEDEEDNHPDSAGMKCRYCEERFRSYGDVVKHIEKDHSGEPALDDDMVVQSMQFKCYHCEKTCASYRGLGEHIGEVHWNKRPPQPYANDEGMWAPCLHPLCEQEFPSYEEVERHIQDDHLNWGKPGVDFMMFVCPFCLSHCETYKRMIEHMQHDHEDEEDNHPDSAGMKCRYCEERFRSYGDVVKHIEKDHSGEPALDDDMVVQSMQFKCYHCEKTCASYR</sequence>
<feature type="domain" description="C2H2-type" evidence="7">
    <location>
        <begin position="262"/>
        <end position="290"/>
    </location>
</feature>